<accession>A0AAQ0HIM3</accession>
<comment type="caution">
    <text evidence="1">The sequence shown here is derived from an EMBL/GenBank/DDBJ whole genome shotgun (WGS) entry which is preliminary data.</text>
</comment>
<dbReference type="RefSeq" id="WP_036759160.1">
    <property type="nucleotide sequence ID" value="NZ_CP035284.1"/>
</dbReference>
<keyword evidence="2" id="KW-1185">Reference proteome</keyword>
<dbReference type="AlphaFoldDB" id="A0AAQ0HIM3"/>
<dbReference type="EMBL" id="QUMX01000013">
    <property type="protein sequence ID" value="REG46977.1"/>
    <property type="molecule type" value="Genomic_DNA"/>
</dbReference>
<evidence type="ECO:0000313" key="2">
    <source>
        <dbReference type="Proteomes" id="UP000256794"/>
    </source>
</evidence>
<name>A0AAQ0HIM3_PARVE</name>
<proteinExistence type="predicted"/>
<reference evidence="1 2" key="1">
    <citation type="submission" date="2018-08" db="EMBL/GenBank/DDBJ databases">
        <title>Genomic Encyclopedia of Archaeal and Bacterial Type Strains, Phase II (KMG-II): from individual species to whole genera.</title>
        <authorList>
            <person name="Goeker M."/>
        </authorList>
    </citation>
    <scope>NUCLEOTIDE SEQUENCE [LARGE SCALE GENOMIC DNA]</scope>
    <source>
        <strain evidence="1 2">DSM 582</strain>
    </source>
</reference>
<gene>
    <name evidence="1" type="ORF">ATH84_1013106</name>
</gene>
<sequence>MKIDWSHIMPNLLRNGNLLISTWLLLATAAGSRTVSEQMEWKQIEDLRAGTVRAEVATAKRSATMEIQCAHEGGLDVVLTLLLVSGIDRYGDRDDAFRDRQILLDGADAMLLAALEPTDEPDAFVIPVRQGTRLMDFMRDVARSPGDLRVIYHHDAFWFDISFGTKSMNSAFRAVLDSCA</sequence>
<evidence type="ECO:0000313" key="1">
    <source>
        <dbReference type="EMBL" id="REG46977.1"/>
    </source>
</evidence>
<dbReference type="Proteomes" id="UP000256794">
    <property type="component" value="Unassembled WGS sequence"/>
</dbReference>
<organism evidence="1 2">
    <name type="scientific">Paracoccus versutus</name>
    <name type="common">Thiobacillus versutus</name>
    <dbReference type="NCBI Taxonomy" id="34007"/>
    <lineage>
        <taxon>Bacteria</taxon>
        <taxon>Pseudomonadati</taxon>
        <taxon>Pseudomonadota</taxon>
        <taxon>Alphaproteobacteria</taxon>
        <taxon>Rhodobacterales</taxon>
        <taxon>Paracoccaceae</taxon>
        <taxon>Paracoccus</taxon>
    </lineage>
</organism>
<protein>
    <submittedName>
        <fullName evidence="1">Uncharacterized protein</fullName>
    </submittedName>
</protein>